<keyword evidence="4" id="KW-1185">Reference proteome</keyword>
<comment type="caution">
    <text evidence="3">The sequence shown here is derived from an EMBL/GenBank/DDBJ whole genome shotgun (WGS) entry which is preliminary data.</text>
</comment>
<feature type="compositionally biased region" description="Low complexity" evidence="1">
    <location>
        <begin position="49"/>
        <end position="66"/>
    </location>
</feature>
<organism evidence="3 4">
    <name type="scientific">Natronosalvus hydrolyticus</name>
    <dbReference type="NCBI Taxonomy" id="2979988"/>
    <lineage>
        <taxon>Archaea</taxon>
        <taxon>Methanobacteriati</taxon>
        <taxon>Methanobacteriota</taxon>
        <taxon>Stenosarchaea group</taxon>
        <taxon>Halobacteria</taxon>
        <taxon>Halobacteriales</taxon>
        <taxon>Natrialbaceae</taxon>
        <taxon>Natronosalvus</taxon>
    </lineage>
</organism>
<dbReference type="AlphaFoldDB" id="A0AAP2ZBX5"/>
<feature type="compositionally biased region" description="Polar residues" evidence="1">
    <location>
        <begin position="748"/>
        <end position="763"/>
    </location>
</feature>
<evidence type="ECO:0000256" key="1">
    <source>
        <dbReference type="SAM" id="MobiDB-lite"/>
    </source>
</evidence>
<dbReference type="SUPFAM" id="SSF50969">
    <property type="entry name" value="YVTN repeat-like/Quinoprotein amine dehydrogenase"/>
    <property type="match status" value="1"/>
</dbReference>
<feature type="compositionally biased region" description="Polar residues" evidence="1">
    <location>
        <begin position="591"/>
        <end position="603"/>
    </location>
</feature>
<dbReference type="Gene3D" id="2.40.10.480">
    <property type="match status" value="1"/>
</dbReference>
<dbReference type="InterPro" id="IPR002372">
    <property type="entry name" value="PQQ_rpt_dom"/>
</dbReference>
<protein>
    <submittedName>
        <fullName evidence="3">PQQ-binding-like beta-propeller repeat protein</fullName>
    </submittedName>
</protein>
<feature type="region of interest" description="Disordered" evidence="1">
    <location>
        <begin position="49"/>
        <end position="82"/>
    </location>
</feature>
<proteinExistence type="predicted"/>
<sequence length="771" mass="80279">MSYESPHIDDIHIEFSDEYTPPTTDSLSFDFTDAEAVSASAVVVEATSESVAPNSSSAATPSSAVTQPGAETQAIQSSTQSLSSGSIIDATADIMGPQEIYKEDGAAIPVDATTTLTAPTLFGEVALLTSHTEVRGRSTGVGTITQGYRDESTYRYAISSSTDELLKFDEDGVVWSVDVPAENSPDNVTVDTEGNAYVLASPSGSSDGTLVSYDRTGTLRWSVADPYRSDEYAVDIHVDDNDIVYIWVGIDTNLYTFDANTGSSLWTDSNNYGRGGGVASTADGDVYTTTNGEGIADAKLLKRDTDGDEIWDHAFDGGEEISAPLVESDGEHVTLDVDGVLHRVDVTGSFGASIDNIDDGVIEGEILATSIDIDDSFYFAYDTGDGYELLKYDWGSGAEWTKTLGGEPDSMDTSIYETLYINDRDIDDVVVLDTSDGSEVWRATIPSRSTIAAFPDISGNESVLDPLAVGTLQPRATSSSTEFVDIEAYSKMSSVGEAVSSTGGLLNPSLVSEVGADGTKEAAATYLSSPAPTASGVAGSAIVESTYGGISPDVVRRMQAISGLTSSHATTSIGEIWENLIRGSVIPASSTLTQPTATASVETEASLHGRGSDVQEPDVFSTSIGGSVTSSVAIALTDPRTHPGIIATTDDPGVTSHPTLPDLLATTTPIYSTTGSAYATHKPSVSTHSDGTGVLSSATVEPLVVDGGGGVVSMALITTTTGTPLLAMEPHRPIRALGQSRNVVALSGGNQTTISSGNQLEISSTRDADVK</sequence>
<feature type="compositionally biased region" description="Low complexity" evidence="1">
    <location>
        <begin position="73"/>
        <end position="82"/>
    </location>
</feature>
<dbReference type="RefSeq" id="WP_342810550.1">
    <property type="nucleotide sequence ID" value="NZ_JAOPJZ010000034.1"/>
</dbReference>
<accession>A0AAP2ZBX5</accession>
<reference evidence="3 4" key="1">
    <citation type="submission" date="2022-09" db="EMBL/GenBank/DDBJ databases">
        <title>Enrichment on poylsaccharides allowed isolation of novel metabolic and taxonomic groups of Haloarchaea.</title>
        <authorList>
            <person name="Sorokin D.Y."/>
            <person name="Elcheninov A.G."/>
            <person name="Khizhniak T.V."/>
            <person name="Kolganova T.V."/>
            <person name="Kublanov I.V."/>
        </authorList>
    </citation>
    <scope>NUCLEOTIDE SEQUENCE [LARGE SCALE GENOMIC DNA]</scope>
    <source>
        <strain evidence="3 4">AArc-curdl1</strain>
    </source>
</reference>
<dbReference type="Pfam" id="PF13360">
    <property type="entry name" value="PQQ_2"/>
    <property type="match status" value="1"/>
</dbReference>
<evidence type="ECO:0000259" key="2">
    <source>
        <dbReference type="Pfam" id="PF13360"/>
    </source>
</evidence>
<name>A0AAP2ZBX5_9EURY</name>
<dbReference type="EMBL" id="JAOPJZ010000034">
    <property type="protein sequence ID" value="MCU4754248.1"/>
    <property type="molecule type" value="Genomic_DNA"/>
</dbReference>
<feature type="region of interest" description="Disordered" evidence="1">
    <location>
        <begin position="591"/>
        <end position="619"/>
    </location>
</feature>
<dbReference type="Proteomes" id="UP001321047">
    <property type="component" value="Unassembled WGS sequence"/>
</dbReference>
<gene>
    <name evidence="3" type="ORF">OB919_20070</name>
</gene>
<feature type="domain" description="Pyrrolo-quinoline quinone repeat" evidence="2">
    <location>
        <begin position="253"/>
        <end position="346"/>
    </location>
</feature>
<dbReference type="InterPro" id="IPR011044">
    <property type="entry name" value="Quino_amine_DH_bsu"/>
</dbReference>
<evidence type="ECO:0000313" key="3">
    <source>
        <dbReference type="EMBL" id="MCU4754248.1"/>
    </source>
</evidence>
<evidence type="ECO:0000313" key="4">
    <source>
        <dbReference type="Proteomes" id="UP001321047"/>
    </source>
</evidence>
<feature type="region of interest" description="Disordered" evidence="1">
    <location>
        <begin position="748"/>
        <end position="771"/>
    </location>
</feature>